<evidence type="ECO:0000313" key="2">
    <source>
        <dbReference type="EMBL" id="SKB62606.1"/>
    </source>
</evidence>
<accession>A0A1T5CTD9</accession>
<keyword evidence="1" id="KW-0472">Membrane</keyword>
<name>A0A1T5CTD9_9FLAO</name>
<dbReference type="Proteomes" id="UP000190230">
    <property type="component" value="Unassembled WGS sequence"/>
</dbReference>
<dbReference type="InterPro" id="IPR019629">
    <property type="entry name" value="Uncharacterised_HI1736/YgjV"/>
</dbReference>
<dbReference type="Gene3D" id="1.20.1280.290">
    <property type="match status" value="1"/>
</dbReference>
<gene>
    <name evidence="2" type="ORF">SAMN05660776_2212</name>
</gene>
<dbReference type="AlphaFoldDB" id="A0A1T5CTD9"/>
<feature type="transmembrane region" description="Helical" evidence="1">
    <location>
        <begin position="68"/>
        <end position="85"/>
    </location>
</feature>
<keyword evidence="3" id="KW-1185">Reference proteome</keyword>
<sequence>MFKRDFSNNLFFYMEFLGISLTEWIGYLSSFFIAISFFMRNIVKLRIINTLGCILFVIYGILIDSWPVIIANGIIVFVNFYYLFINKKQQKLKADEVKP</sequence>
<dbReference type="STRING" id="241145.SAMN05660776_2212"/>
<organism evidence="2 3">
    <name type="scientific">Salegentibacter holothuriorum</name>
    <dbReference type="NCBI Taxonomy" id="241145"/>
    <lineage>
        <taxon>Bacteria</taxon>
        <taxon>Pseudomonadati</taxon>
        <taxon>Bacteroidota</taxon>
        <taxon>Flavobacteriia</taxon>
        <taxon>Flavobacteriales</taxon>
        <taxon>Flavobacteriaceae</taxon>
        <taxon>Salegentibacter</taxon>
    </lineage>
</organism>
<proteinExistence type="predicted"/>
<dbReference type="Pfam" id="PF10688">
    <property type="entry name" value="Imp-YgjV"/>
    <property type="match status" value="1"/>
</dbReference>
<feature type="transmembrane region" description="Helical" evidence="1">
    <location>
        <begin position="12"/>
        <end position="38"/>
    </location>
</feature>
<keyword evidence="1" id="KW-1133">Transmembrane helix</keyword>
<dbReference type="EMBL" id="FUYY01000003">
    <property type="protein sequence ID" value="SKB62606.1"/>
    <property type="molecule type" value="Genomic_DNA"/>
</dbReference>
<evidence type="ECO:0000256" key="1">
    <source>
        <dbReference type="SAM" id="Phobius"/>
    </source>
</evidence>
<feature type="transmembrane region" description="Helical" evidence="1">
    <location>
        <begin position="45"/>
        <end position="62"/>
    </location>
</feature>
<keyword evidence="1" id="KW-0812">Transmembrane</keyword>
<reference evidence="3" key="1">
    <citation type="submission" date="2017-02" db="EMBL/GenBank/DDBJ databases">
        <authorList>
            <person name="Varghese N."/>
            <person name="Submissions S."/>
        </authorList>
    </citation>
    <scope>NUCLEOTIDE SEQUENCE [LARGE SCALE GENOMIC DNA]</scope>
    <source>
        <strain evidence="3">DSM 23405</strain>
    </source>
</reference>
<protein>
    <submittedName>
        <fullName evidence="2">Inner membrane protein</fullName>
    </submittedName>
</protein>
<evidence type="ECO:0000313" key="3">
    <source>
        <dbReference type="Proteomes" id="UP000190230"/>
    </source>
</evidence>